<name>A0A485LRP3_9STRA</name>
<dbReference type="AlphaFoldDB" id="A0A485LRP3"/>
<organism evidence="4 5">
    <name type="scientific">Aphanomyces stellatus</name>
    <dbReference type="NCBI Taxonomy" id="120398"/>
    <lineage>
        <taxon>Eukaryota</taxon>
        <taxon>Sar</taxon>
        <taxon>Stramenopiles</taxon>
        <taxon>Oomycota</taxon>
        <taxon>Saprolegniomycetes</taxon>
        <taxon>Saprolegniales</taxon>
        <taxon>Verrucalvaceae</taxon>
        <taxon>Aphanomyces</taxon>
    </lineage>
</organism>
<reference evidence="4 5" key="1">
    <citation type="submission" date="2019-03" db="EMBL/GenBank/DDBJ databases">
        <authorList>
            <person name="Gaulin E."/>
            <person name="Dumas B."/>
        </authorList>
    </citation>
    <scope>NUCLEOTIDE SEQUENCE [LARGE SCALE GENOMIC DNA]</scope>
    <source>
        <strain evidence="4">CBS 568.67</strain>
    </source>
</reference>
<keyword evidence="5" id="KW-1185">Reference proteome</keyword>
<dbReference type="EMBL" id="VJMH01007456">
    <property type="protein sequence ID" value="KAF0683025.1"/>
    <property type="molecule type" value="Genomic_DNA"/>
</dbReference>
<dbReference type="Proteomes" id="UP000332933">
    <property type="component" value="Unassembled WGS sequence"/>
</dbReference>
<dbReference type="OrthoDB" id="74354at2759"/>
<feature type="region of interest" description="Disordered" evidence="1">
    <location>
        <begin position="98"/>
        <end position="125"/>
    </location>
</feature>
<dbReference type="InterPro" id="IPR013177">
    <property type="entry name" value="Ribosomal_mS38_C"/>
</dbReference>
<gene>
    <name evidence="4" type="primary">Aste57867_24878</name>
    <name evidence="3" type="ORF">As57867_024800</name>
    <name evidence="4" type="ORF">ASTE57867_24878</name>
</gene>
<feature type="compositionally biased region" description="Basic residues" evidence="1">
    <location>
        <begin position="100"/>
        <end position="125"/>
    </location>
</feature>
<feature type="domain" description="Ribosomal protein mS38 C-terminal" evidence="2">
    <location>
        <begin position="94"/>
        <end position="125"/>
    </location>
</feature>
<evidence type="ECO:0000259" key="2">
    <source>
        <dbReference type="SMART" id="SM01155"/>
    </source>
</evidence>
<dbReference type="SMART" id="SM01155">
    <property type="entry name" value="DUF1713"/>
    <property type="match status" value="1"/>
</dbReference>
<dbReference type="EMBL" id="CAADRA010007482">
    <property type="protein sequence ID" value="VFU01512.1"/>
    <property type="molecule type" value="Genomic_DNA"/>
</dbReference>
<accession>A0A485LRP3</accession>
<dbReference type="Pfam" id="PF08213">
    <property type="entry name" value="COX24_C"/>
    <property type="match status" value="1"/>
</dbReference>
<reference evidence="3" key="2">
    <citation type="submission" date="2019-06" db="EMBL/GenBank/DDBJ databases">
        <title>Genomics analysis of Aphanomyces spp. identifies a new class of oomycete effector associated with host adaptation.</title>
        <authorList>
            <person name="Gaulin E."/>
        </authorList>
    </citation>
    <scope>NUCLEOTIDE SEQUENCE</scope>
    <source>
        <strain evidence="3">CBS 578.67</strain>
    </source>
</reference>
<evidence type="ECO:0000313" key="5">
    <source>
        <dbReference type="Proteomes" id="UP000332933"/>
    </source>
</evidence>
<evidence type="ECO:0000256" key="1">
    <source>
        <dbReference type="SAM" id="MobiDB-lite"/>
    </source>
</evidence>
<proteinExistence type="predicted"/>
<protein>
    <submittedName>
        <fullName evidence="4">Aste57867_24878 protein</fullName>
    </submittedName>
</protein>
<evidence type="ECO:0000313" key="3">
    <source>
        <dbReference type="EMBL" id="KAF0683025.1"/>
    </source>
</evidence>
<sequence>MSVVRLLSRSLARAAAKPTFSIQSRFLSGLHDAPRMDLTHMWNVGSFPLVDDHADEAVFDTTGMLSSLPDPFPMFRYPTVPQLIDGLTSDVEYRADSVLRKRRKKMNKHKHKKRKKALRNRTKKN</sequence>
<evidence type="ECO:0000313" key="4">
    <source>
        <dbReference type="EMBL" id="VFU01512.1"/>
    </source>
</evidence>